<protein>
    <submittedName>
        <fullName evidence="3">Abortive infection protein</fullName>
    </submittedName>
</protein>
<feature type="transmembrane region" description="Helical" evidence="1">
    <location>
        <begin position="151"/>
        <end position="182"/>
    </location>
</feature>
<accession>E8X2V1</accession>
<evidence type="ECO:0000313" key="4">
    <source>
        <dbReference type="Proteomes" id="UP000000343"/>
    </source>
</evidence>
<feature type="domain" description="CAAX prenyl protease 2/Lysostaphin resistance protein A-like" evidence="2">
    <location>
        <begin position="115"/>
        <end position="206"/>
    </location>
</feature>
<dbReference type="OrthoDB" id="118729at2"/>
<dbReference type="AlphaFoldDB" id="E8X2V1"/>
<keyword evidence="4" id="KW-1185">Reference proteome</keyword>
<dbReference type="Pfam" id="PF02517">
    <property type="entry name" value="Rce1-like"/>
    <property type="match status" value="1"/>
</dbReference>
<reference evidence="4" key="1">
    <citation type="submission" date="2011-01" db="EMBL/GenBank/DDBJ databases">
        <title>Complete sequence of chromosome of Acidobacterium sp. MP5ACTX9.</title>
        <authorList>
            <consortium name="US DOE Joint Genome Institute"/>
            <person name="Lucas S."/>
            <person name="Copeland A."/>
            <person name="Lapidus A."/>
            <person name="Cheng J.-F."/>
            <person name="Goodwin L."/>
            <person name="Pitluck S."/>
            <person name="Teshima H."/>
            <person name="Detter J.C."/>
            <person name="Han C."/>
            <person name="Tapia R."/>
            <person name="Land M."/>
            <person name="Hauser L."/>
            <person name="Kyrpides N."/>
            <person name="Ivanova N."/>
            <person name="Ovchinnikova G."/>
            <person name="Pagani I."/>
            <person name="Rawat S.R."/>
            <person name="Mannisto M."/>
            <person name="Haggblom M.M."/>
            <person name="Woyke T."/>
        </authorList>
    </citation>
    <scope>NUCLEOTIDE SEQUENCE [LARGE SCALE GENOMIC DNA]</scope>
    <source>
        <strain evidence="4">MP5ACTX9</strain>
    </source>
</reference>
<name>E8X2V1_GRATM</name>
<sequence length="225" mass="24858">MGLLMILALSTFTGHRRLLAFAHHPSIPFRYGSSIVLEWLLLGFVLARIRNRKAFLLQAFRSRSSTWLQSLGNGIAAYCLGFVAIAIVAIAIHFTPLGTKTNAAAMLAMLPRTTSQFALWLALSLTAGICEELIFRGYLTQQFTAWIRRPVLALVLSSLLFGSVHLYEGLAAILPLAALALVYGFIVRSLKGDIRAVIVAHTLQDFLVAVLALARPMLEHYRMQH</sequence>
<feature type="transmembrane region" description="Helical" evidence="1">
    <location>
        <begin position="194"/>
        <end position="214"/>
    </location>
</feature>
<feature type="transmembrane region" description="Helical" evidence="1">
    <location>
        <begin position="117"/>
        <end position="139"/>
    </location>
</feature>
<proteinExistence type="predicted"/>
<feature type="transmembrane region" description="Helical" evidence="1">
    <location>
        <begin position="70"/>
        <end position="97"/>
    </location>
</feature>
<feature type="transmembrane region" description="Helical" evidence="1">
    <location>
        <begin position="32"/>
        <end position="49"/>
    </location>
</feature>
<dbReference type="KEGG" id="acm:AciX9_1022"/>
<keyword evidence="1" id="KW-0812">Transmembrane</keyword>
<dbReference type="eggNOG" id="COG1266">
    <property type="taxonomic scope" value="Bacteria"/>
</dbReference>
<keyword evidence="1" id="KW-1133">Transmembrane helix</keyword>
<evidence type="ECO:0000313" key="3">
    <source>
        <dbReference type="EMBL" id="ADW68085.1"/>
    </source>
</evidence>
<dbReference type="GO" id="GO:0080120">
    <property type="term" value="P:CAAX-box protein maturation"/>
    <property type="evidence" value="ECO:0007669"/>
    <property type="project" value="UniProtKB-ARBA"/>
</dbReference>
<evidence type="ECO:0000259" key="2">
    <source>
        <dbReference type="Pfam" id="PF02517"/>
    </source>
</evidence>
<keyword evidence="1" id="KW-0472">Membrane</keyword>
<dbReference type="STRING" id="1198114.AciX9_1022"/>
<dbReference type="GO" id="GO:0004175">
    <property type="term" value="F:endopeptidase activity"/>
    <property type="evidence" value="ECO:0007669"/>
    <property type="project" value="UniProtKB-ARBA"/>
</dbReference>
<dbReference type="PaxDb" id="1198114-AciX9_1022"/>
<dbReference type="HOGENOM" id="CLU_091584_0_0_0"/>
<evidence type="ECO:0000256" key="1">
    <source>
        <dbReference type="SAM" id="Phobius"/>
    </source>
</evidence>
<gene>
    <name evidence="3" type="ordered locus">AciX9_1022</name>
</gene>
<dbReference type="InterPro" id="IPR003675">
    <property type="entry name" value="Rce1/LyrA-like_dom"/>
</dbReference>
<dbReference type="EMBL" id="CP002480">
    <property type="protein sequence ID" value="ADW68085.1"/>
    <property type="molecule type" value="Genomic_DNA"/>
</dbReference>
<organism evidence="4">
    <name type="scientific">Granulicella tundricola (strain ATCC BAA-1859 / DSM 23138 / MP5ACTX9)</name>
    <dbReference type="NCBI Taxonomy" id="1198114"/>
    <lineage>
        <taxon>Bacteria</taxon>
        <taxon>Pseudomonadati</taxon>
        <taxon>Acidobacteriota</taxon>
        <taxon>Terriglobia</taxon>
        <taxon>Terriglobales</taxon>
        <taxon>Acidobacteriaceae</taxon>
        <taxon>Granulicella</taxon>
    </lineage>
</organism>
<dbReference type="Proteomes" id="UP000000343">
    <property type="component" value="Chromosome"/>
</dbReference>